<dbReference type="AlphaFoldDB" id="A0A2Z7BSB8"/>
<protein>
    <submittedName>
        <fullName evidence="2">NAC domain containing protein 82</fullName>
    </submittedName>
</protein>
<evidence type="ECO:0000313" key="2">
    <source>
        <dbReference type="EMBL" id="KZV37491.1"/>
    </source>
</evidence>
<keyword evidence="3" id="KW-1185">Reference proteome</keyword>
<organism evidence="2 3">
    <name type="scientific">Dorcoceras hygrometricum</name>
    <dbReference type="NCBI Taxonomy" id="472368"/>
    <lineage>
        <taxon>Eukaryota</taxon>
        <taxon>Viridiplantae</taxon>
        <taxon>Streptophyta</taxon>
        <taxon>Embryophyta</taxon>
        <taxon>Tracheophyta</taxon>
        <taxon>Spermatophyta</taxon>
        <taxon>Magnoliopsida</taxon>
        <taxon>eudicotyledons</taxon>
        <taxon>Gunneridae</taxon>
        <taxon>Pentapetalae</taxon>
        <taxon>asterids</taxon>
        <taxon>lamiids</taxon>
        <taxon>Lamiales</taxon>
        <taxon>Gesneriaceae</taxon>
        <taxon>Didymocarpoideae</taxon>
        <taxon>Trichosporeae</taxon>
        <taxon>Loxocarpinae</taxon>
        <taxon>Dorcoceras</taxon>
    </lineage>
</organism>
<sequence length="383" mass="42423">MRNVTSTFSHHFTFFVLHYAVSSLYSYLAHIYSPAFLCFFFLCDIFQAFSRSLYYQKWNLHTSPTLCKSTSTPLWIQDNDGMVNMFRALEATGLRGFLGCPSVLYEQELEQFFDRAMVQDGIITCAVSRKYVEISESRVSMTFRVVRTNQYNQDLGLIHSTNGNHLESPNEGSSIDHQVTIHLHAQNITMFPTNETWYFASQMLVSSSGGLILILTAQSTRNEFRIHTVEDIFEKDQGASAVDDVDHIIAQIISETAEMDTEEEVKATDEQLATIRSEMLDFRAQVQENHLNLSTQLGFLVDYINRGGDAKKGEGGNSRPQPLPDDQSKPSGDSGSSGSGGDGSSQRRDMGGSSKKRHSSSSGGVHHSSGGGGPVGPITRDAE</sequence>
<evidence type="ECO:0000313" key="3">
    <source>
        <dbReference type="Proteomes" id="UP000250235"/>
    </source>
</evidence>
<reference evidence="2 3" key="1">
    <citation type="journal article" date="2015" name="Proc. Natl. Acad. Sci. U.S.A.">
        <title>The resurrection genome of Boea hygrometrica: A blueprint for survival of dehydration.</title>
        <authorList>
            <person name="Xiao L."/>
            <person name="Yang G."/>
            <person name="Zhang L."/>
            <person name="Yang X."/>
            <person name="Zhao S."/>
            <person name="Ji Z."/>
            <person name="Zhou Q."/>
            <person name="Hu M."/>
            <person name="Wang Y."/>
            <person name="Chen M."/>
            <person name="Xu Y."/>
            <person name="Jin H."/>
            <person name="Xiao X."/>
            <person name="Hu G."/>
            <person name="Bao F."/>
            <person name="Hu Y."/>
            <person name="Wan P."/>
            <person name="Li L."/>
            <person name="Deng X."/>
            <person name="Kuang T."/>
            <person name="Xiang C."/>
            <person name="Zhu J.K."/>
            <person name="Oliver M.J."/>
            <person name="He Y."/>
        </authorList>
    </citation>
    <scope>NUCLEOTIDE SEQUENCE [LARGE SCALE GENOMIC DNA]</scope>
    <source>
        <strain evidence="3">cv. XS01</strain>
    </source>
</reference>
<proteinExistence type="predicted"/>
<gene>
    <name evidence="2" type="ORF">F511_15823</name>
</gene>
<dbReference type="Proteomes" id="UP000250235">
    <property type="component" value="Unassembled WGS sequence"/>
</dbReference>
<accession>A0A2Z7BSB8</accession>
<name>A0A2Z7BSB8_9LAMI</name>
<dbReference type="EMBL" id="KV002767">
    <property type="protein sequence ID" value="KZV37491.1"/>
    <property type="molecule type" value="Genomic_DNA"/>
</dbReference>
<feature type="region of interest" description="Disordered" evidence="1">
    <location>
        <begin position="310"/>
        <end position="383"/>
    </location>
</feature>
<evidence type="ECO:0000256" key="1">
    <source>
        <dbReference type="SAM" id="MobiDB-lite"/>
    </source>
</evidence>